<dbReference type="AlphaFoldDB" id="A0AAE0J5J5"/>
<reference evidence="2" key="1">
    <citation type="journal article" date="2023" name="Mol. Phylogenet. Evol.">
        <title>Genome-scale phylogeny and comparative genomics of the fungal order Sordariales.</title>
        <authorList>
            <person name="Hensen N."/>
            <person name="Bonometti L."/>
            <person name="Westerberg I."/>
            <person name="Brannstrom I.O."/>
            <person name="Guillou S."/>
            <person name="Cros-Aarteil S."/>
            <person name="Calhoun S."/>
            <person name="Haridas S."/>
            <person name="Kuo A."/>
            <person name="Mondo S."/>
            <person name="Pangilinan J."/>
            <person name="Riley R."/>
            <person name="LaButti K."/>
            <person name="Andreopoulos B."/>
            <person name="Lipzen A."/>
            <person name="Chen C."/>
            <person name="Yan M."/>
            <person name="Daum C."/>
            <person name="Ng V."/>
            <person name="Clum A."/>
            <person name="Steindorff A."/>
            <person name="Ohm R.A."/>
            <person name="Martin F."/>
            <person name="Silar P."/>
            <person name="Natvig D.O."/>
            <person name="Lalanne C."/>
            <person name="Gautier V."/>
            <person name="Ament-Velasquez S.L."/>
            <person name="Kruys A."/>
            <person name="Hutchinson M.I."/>
            <person name="Powell A.J."/>
            <person name="Barry K."/>
            <person name="Miller A.N."/>
            <person name="Grigoriev I.V."/>
            <person name="Debuchy R."/>
            <person name="Gladieux P."/>
            <person name="Hiltunen Thoren M."/>
            <person name="Johannesson H."/>
        </authorList>
    </citation>
    <scope>NUCLEOTIDE SEQUENCE</scope>
    <source>
        <strain evidence="2">SMH4131-1</strain>
    </source>
</reference>
<feature type="transmembrane region" description="Helical" evidence="1">
    <location>
        <begin position="60"/>
        <end position="79"/>
    </location>
</feature>
<comment type="caution">
    <text evidence="2">The sequence shown here is derived from an EMBL/GenBank/DDBJ whole genome shotgun (WGS) entry which is preliminary data.</text>
</comment>
<gene>
    <name evidence="2" type="ORF">B0T19DRAFT_44466</name>
</gene>
<proteinExistence type="predicted"/>
<keyword evidence="1" id="KW-0812">Transmembrane</keyword>
<reference evidence="2" key="2">
    <citation type="submission" date="2023-06" db="EMBL/GenBank/DDBJ databases">
        <authorList>
            <consortium name="Lawrence Berkeley National Laboratory"/>
            <person name="Haridas S."/>
            <person name="Hensen N."/>
            <person name="Bonometti L."/>
            <person name="Westerberg I."/>
            <person name="Brannstrom I.O."/>
            <person name="Guillou S."/>
            <person name="Cros-Aarteil S."/>
            <person name="Calhoun S."/>
            <person name="Kuo A."/>
            <person name="Mondo S."/>
            <person name="Pangilinan J."/>
            <person name="Riley R."/>
            <person name="Labutti K."/>
            <person name="Andreopoulos B."/>
            <person name="Lipzen A."/>
            <person name="Chen C."/>
            <person name="Yanf M."/>
            <person name="Daum C."/>
            <person name="Ng V."/>
            <person name="Clum A."/>
            <person name="Steindorff A."/>
            <person name="Ohm R."/>
            <person name="Martin F."/>
            <person name="Silar P."/>
            <person name="Natvig D."/>
            <person name="Lalanne C."/>
            <person name="Gautier V."/>
            <person name="Ament-Velasquez S.L."/>
            <person name="Kruys A."/>
            <person name="Hutchinson M.I."/>
            <person name="Powell A.J."/>
            <person name="Barry K."/>
            <person name="Miller A.N."/>
            <person name="Grigoriev I.V."/>
            <person name="Debuchy R."/>
            <person name="Gladieux P."/>
            <person name="Thoren M.H."/>
            <person name="Johannesson H."/>
        </authorList>
    </citation>
    <scope>NUCLEOTIDE SEQUENCE</scope>
    <source>
        <strain evidence="2">SMH4131-1</strain>
    </source>
</reference>
<keyword evidence="1" id="KW-1133">Transmembrane helix</keyword>
<protein>
    <submittedName>
        <fullName evidence="2">Uncharacterized protein</fullName>
    </submittedName>
</protein>
<keyword evidence="3" id="KW-1185">Reference proteome</keyword>
<dbReference type="Proteomes" id="UP001286456">
    <property type="component" value="Unassembled WGS sequence"/>
</dbReference>
<name>A0AAE0J5J5_9PEZI</name>
<sequence>MGHLQPISSSGSCHVVVNVATFVADQAFVSRLVWCALLHLHLHLHLCIPLHPGPSLAARGLACCVVLLLAAACSLLLWIPSSDCPILLIGTSVGGKQPSGSSAASAAKETNNFFPGSFCKRLCRRSRTWQFCFCRVKPSECAYAGAGNGNRPLDCSSRPRS</sequence>
<dbReference type="EMBL" id="JAUEPO010000001">
    <property type="protein sequence ID" value="KAK3336606.1"/>
    <property type="molecule type" value="Genomic_DNA"/>
</dbReference>
<keyword evidence="1" id="KW-0472">Membrane</keyword>
<evidence type="ECO:0000313" key="3">
    <source>
        <dbReference type="Proteomes" id="UP001286456"/>
    </source>
</evidence>
<organism evidence="2 3">
    <name type="scientific">Cercophora scortea</name>
    <dbReference type="NCBI Taxonomy" id="314031"/>
    <lineage>
        <taxon>Eukaryota</taxon>
        <taxon>Fungi</taxon>
        <taxon>Dikarya</taxon>
        <taxon>Ascomycota</taxon>
        <taxon>Pezizomycotina</taxon>
        <taxon>Sordariomycetes</taxon>
        <taxon>Sordariomycetidae</taxon>
        <taxon>Sordariales</taxon>
        <taxon>Lasiosphaeriaceae</taxon>
        <taxon>Cercophora</taxon>
    </lineage>
</organism>
<accession>A0AAE0J5J5</accession>
<evidence type="ECO:0000256" key="1">
    <source>
        <dbReference type="SAM" id="Phobius"/>
    </source>
</evidence>
<evidence type="ECO:0000313" key="2">
    <source>
        <dbReference type="EMBL" id="KAK3336606.1"/>
    </source>
</evidence>